<proteinExistence type="predicted"/>
<evidence type="ECO:0000313" key="1">
    <source>
        <dbReference type="EMBL" id="RPE14256.1"/>
    </source>
</evidence>
<dbReference type="AlphaFoldDB" id="A0A3N4Q2F6"/>
<dbReference type="Proteomes" id="UP000278351">
    <property type="component" value="Unassembled WGS sequence"/>
</dbReference>
<dbReference type="EMBL" id="RPDH01000001">
    <property type="protein sequence ID" value="RPE14256.1"/>
    <property type="molecule type" value="Genomic_DNA"/>
</dbReference>
<comment type="caution">
    <text evidence="1">The sequence shown here is derived from an EMBL/GenBank/DDBJ whole genome shotgun (WGS) entry which is preliminary data.</text>
</comment>
<keyword evidence="2" id="KW-1185">Reference proteome</keyword>
<sequence>MQIINKQMDGQVLKGEVLLPGRAQVIQVAFEPDEEIQAPDDEFYAYLISRAAAFVASLSPEAEMAVKEQVSAEITDAAYSQDDEAPIGDAYAQLRDDLQLQQISFFPDDMVWTYSAGTIFAGNIISVQIGYDLEIIEVMVLD</sequence>
<organism evidence="1 2">
    <name type="scientific">Chitinophaga lutea</name>
    <dbReference type="NCBI Taxonomy" id="2488634"/>
    <lineage>
        <taxon>Bacteria</taxon>
        <taxon>Pseudomonadati</taxon>
        <taxon>Bacteroidota</taxon>
        <taxon>Chitinophagia</taxon>
        <taxon>Chitinophagales</taxon>
        <taxon>Chitinophagaceae</taxon>
        <taxon>Chitinophaga</taxon>
    </lineage>
</organism>
<evidence type="ECO:0000313" key="2">
    <source>
        <dbReference type="Proteomes" id="UP000278351"/>
    </source>
</evidence>
<evidence type="ECO:0008006" key="3">
    <source>
        <dbReference type="Google" id="ProtNLM"/>
    </source>
</evidence>
<protein>
    <recommendedName>
        <fullName evidence="3">DUF2262 domain-containing protein</fullName>
    </recommendedName>
</protein>
<accession>A0A3N4Q2F6</accession>
<name>A0A3N4Q2F6_9BACT</name>
<reference evidence="1 2" key="1">
    <citation type="submission" date="2018-11" db="EMBL/GenBank/DDBJ databases">
        <title>Chitinophaga lutea sp.nov., isolate from arsenic contaminated soil.</title>
        <authorList>
            <person name="Zong Y."/>
        </authorList>
    </citation>
    <scope>NUCLEOTIDE SEQUENCE [LARGE SCALE GENOMIC DNA]</scope>
    <source>
        <strain evidence="1 2">ZY74</strain>
    </source>
</reference>
<gene>
    <name evidence="1" type="ORF">EGT74_12360</name>
</gene>